<dbReference type="Gramene" id="Zm00001eb037920_T001">
    <property type="protein sequence ID" value="Zm00001eb037920_P001"/>
    <property type="gene ID" value="Zm00001eb037920"/>
</dbReference>
<reference evidence="3" key="1">
    <citation type="submission" date="2015-12" db="EMBL/GenBank/DDBJ databases">
        <title>Update maize B73 reference genome by single molecule sequencing technologies.</title>
        <authorList>
            <consortium name="Maize Genome Sequencing Project"/>
            <person name="Ware D."/>
        </authorList>
    </citation>
    <scope>NUCLEOTIDE SEQUENCE [LARGE SCALE GENOMIC DNA]</scope>
    <source>
        <strain evidence="3">cv. B73</strain>
    </source>
</reference>
<feature type="region of interest" description="Disordered" evidence="1">
    <location>
        <begin position="228"/>
        <end position="292"/>
    </location>
</feature>
<organism evidence="2 3">
    <name type="scientific">Zea mays</name>
    <name type="common">Maize</name>
    <dbReference type="NCBI Taxonomy" id="4577"/>
    <lineage>
        <taxon>Eukaryota</taxon>
        <taxon>Viridiplantae</taxon>
        <taxon>Streptophyta</taxon>
        <taxon>Embryophyta</taxon>
        <taxon>Tracheophyta</taxon>
        <taxon>Spermatophyta</taxon>
        <taxon>Magnoliopsida</taxon>
        <taxon>Liliopsida</taxon>
        <taxon>Poales</taxon>
        <taxon>Poaceae</taxon>
        <taxon>PACMAD clade</taxon>
        <taxon>Panicoideae</taxon>
        <taxon>Andropogonodae</taxon>
        <taxon>Andropogoneae</taxon>
        <taxon>Tripsacinae</taxon>
        <taxon>Zea</taxon>
    </lineage>
</organism>
<sequence>MSPRSCARWRSCTRRSRGSCPRSTHLRTGRHSCTGFLLIGDRTGITDGWHTVGSNAMRWYGIDSTGHRKDGIPGRHVLRCLPEMVAAEAVLHAALELAGVRAAVGTGLGADAVALAAGPLAGVAVAAVEPVHAVAVALALPVLAAVPATARPALDAVPVVLAVRPLALVLALPEEAVHAAAAAAAPAELPLVPVPVAVELDALPHLRADVVPLLLLLAVALADEPLHGGRAARPGAAEPRGGGGGGGREREPRRGCQEGQVAAAVAPAQEQRGEREGREEEEEEQGLGWAWAEPVVGPAEQRPGRRLRLLVVGLRVVEDGVEGRGAGARADGRRTEQRRRRPRQLTGPAAVPVHASTPSRPRRRVSSSPALLCFLPANRQFLGARSLSLSLSSSCLPDGTDRSARREWLGSGRGRRGEVGRRGVSYNHRTAVGSFLPFLSLAERPITLS</sequence>
<dbReference type="Proteomes" id="UP000007305">
    <property type="component" value="Chromosome 1"/>
</dbReference>
<dbReference type="AlphaFoldDB" id="A0A804LUP1"/>
<feature type="compositionally biased region" description="Low complexity" evidence="1">
    <location>
        <begin position="228"/>
        <end position="239"/>
    </location>
</feature>
<feature type="region of interest" description="Disordered" evidence="1">
    <location>
        <begin position="400"/>
        <end position="421"/>
    </location>
</feature>
<accession>A0A804LUP1</accession>
<reference evidence="2" key="2">
    <citation type="submission" date="2019-07" db="EMBL/GenBank/DDBJ databases">
        <authorList>
            <person name="Seetharam A."/>
            <person name="Woodhouse M."/>
            <person name="Cannon E."/>
        </authorList>
    </citation>
    <scope>NUCLEOTIDE SEQUENCE [LARGE SCALE GENOMIC DNA]</scope>
    <source>
        <strain evidence="2">cv. B73</strain>
    </source>
</reference>
<feature type="compositionally biased region" description="Basic and acidic residues" evidence="1">
    <location>
        <begin position="247"/>
        <end position="256"/>
    </location>
</feature>
<evidence type="ECO:0000313" key="3">
    <source>
        <dbReference type="Proteomes" id="UP000007305"/>
    </source>
</evidence>
<evidence type="ECO:0000256" key="1">
    <source>
        <dbReference type="SAM" id="MobiDB-lite"/>
    </source>
</evidence>
<feature type="region of interest" description="Disordered" evidence="1">
    <location>
        <begin position="323"/>
        <end position="367"/>
    </location>
</feature>
<protein>
    <submittedName>
        <fullName evidence="2">Uncharacterized protein</fullName>
    </submittedName>
</protein>
<evidence type="ECO:0000313" key="2">
    <source>
        <dbReference type="EnsemblPlants" id="Zm00001eb037920_P001"/>
    </source>
</evidence>
<reference evidence="2" key="3">
    <citation type="submission" date="2021-05" db="UniProtKB">
        <authorList>
            <consortium name="EnsemblPlants"/>
        </authorList>
    </citation>
    <scope>IDENTIFICATION</scope>
    <source>
        <strain evidence="2">cv. B73</strain>
    </source>
</reference>
<proteinExistence type="predicted"/>
<feature type="compositionally biased region" description="Low complexity" evidence="1">
    <location>
        <begin position="257"/>
        <end position="270"/>
    </location>
</feature>
<dbReference type="InParanoid" id="A0A804LUP1"/>
<dbReference type="EnsemblPlants" id="Zm00001eb037920_T001">
    <property type="protein sequence ID" value="Zm00001eb037920_P001"/>
    <property type="gene ID" value="Zm00001eb037920"/>
</dbReference>
<name>A0A804LUP1_MAIZE</name>
<keyword evidence="3" id="KW-1185">Reference proteome</keyword>